<comment type="cofactor">
    <cofactor evidence="1">
        <name>NAD(+)</name>
        <dbReference type="ChEBI" id="CHEBI:57540"/>
    </cofactor>
</comment>
<proteinExistence type="inferred from homology"/>
<dbReference type="InterPro" id="IPR001509">
    <property type="entry name" value="Epimerase_deHydtase"/>
</dbReference>
<accession>A0A0F9H5A2</accession>
<comment type="caution">
    <text evidence="7">The sequence shown here is derived from an EMBL/GenBank/DDBJ whole genome shotgun (WGS) entry which is preliminary data.</text>
</comment>
<protein>
    <recommendedName>
        <fullName evidence="6">NAD-dependent epimerase/dehydratase domain-containing protein</fullName>
    </recommendedName>
</protein>
<evidence type="ECO:0000256" key="3">
    <source>
        <dbReference type="ARBA" id="ARBA00023027"/>
    </source>
</evidence>
<dbReference type="AlphaFoldDB" id="A0A0F9H5A2"/>
<sequence>MNVLLTGGAGYIGSHVVRALRAAGCECVVMDNLSNGHPEAIESTRTKLISADVGDKDSLLNTMREQRIEAVIHLAAFIEAGESVERPEKYFRNNTIIGLTLLDAMRECGVGKLVFSSTAAVYGTPRRVPIEEDDRLEPINPYGASKLCVEFMLRAYATAYGLGAVSLRYFNVAGADPAGDIGEAHSPETHLIPLILQVPLGQRKDIKIFGEDYDTPDGTCIRDYIHVCDLADAHVQGINAIEPGKAKVYNLGNGEGFTAIAPDKMA</sequence>
<keyword evidence="3" id="KW-0520">NAD</keyword>
<keyword evidence="4" id="KW-0413">Isomerase</keyword>
<feature type="domain" description="NAD-dependent epimerase/dehydratase" evidence="6">
    <location>
        <begin position="3"/>
        <end position="252"/>
    </location>
</feature>
<organism evidence="7">
    <name type="scientific">marine sediment metagenome</name>
    <dbReference type="NCBI Taxonomy" id="412755"/>
    <lineage>
        <taxon>unclassified sequences</taxon>
        <taxon>metagenomes</taxon>
        <taxon>ecological metagenomes</taxon>
    </lineage>
</organism>
<evidence type="ECO:0000313" key="7">
    <source>
        <dbReference type="EMBL" id="KKL70452.1"/>
    </source>
</evidence>
<evidence type="ECO:0000259" key="6">
    <source>
        <dbReference type="Pfam" id="PF01370"/>
    </source>
</evidence>
<dbReference type="Gene3D" id="3.40.50.720">
    <property type="entry name" value="NAD(P)-binding Rossmann-like Domain"/>
    <property type="match status" value="1"/>
</dbReference>
<dbReference type="GO" id="GO:0003978">
    <property type="term" value="F:UDP-glucose 4-epimerase activity"/>
    <property type="evidence" value="ECO:0007669"/>
    <property type="project" value="InterPro"/>
</dbReference>
<dbReference type="NCBIfam" id="TIGR01179">
    <property type="entry name" value="galE"/>
    <property type="match status" value="1"/>
</dbReference>
<dbReference type="Pfam" id="PF01370">
    <property type="entry name" value="Epimerase"/>
    <property type="match status" value="1"/>
</dbReference>
<dbReference type="PANTHER" id="PTHR43725">
    <property type="entry name" value="UDP-GLUCOSE 4-EPIMERASE"/>
    <property type="match status" value="1"/>
</dbReference>
<dbReference type="EMBL" id="LAZR01025889">
    <property type="protein sequence ID" value="KKL70452.1"/>
    <property type="molecule type" value="Genomic_DNA"/>
</dbReference>
<evidence type="ECO:0000256" key="4">
    <source>
        <dbReference type="ARBA" id="ARBA00023235"/>
    </source>
</evidence>
<dbReference type="Gene3D" id="3.90.25.10">
    <property type="entry name" value="UDP-galactose 4-epimerase, domain 1"/>
    <property type="match status" value="1"/>
</dbReference>
<dbReference type="GO" id="GO:0033499">
    <property type="term" value="P:galactose catabolic process via UDP-galactose, Leloir pathway"/>
    <property type="evidence" value="ECO:0007669"/>
    <property type="project" value="TreeGrafter"/>
</dbReference>
<dbReference type="InterPro" id="IPR005886">
    <property type="entry name" value="UDP_G4E"/>
</dbReference>
<dbReference type="PANTHER" id="PTHR43725:SF53">
    <property type="entry name" value="UDP-ARABINOSE 4-EPIMERASE 1"/>
    <property type="match status" value="1"/>
</dbReference>
<dbReference type="SUPFAM" id="SSF51735">
    <property type="entry name" value="NAD(P)-binding Rossmann-fold domains"/>
    <property type="match status" value="1"/>
</dbReference>
<reference evidence="7" key="1">
    <citation type="journal article" date="2015" name="Nature">
        <title>Complex archaea that bridge the gap between prokaryotes and eukaryotes.</title>
        <authorList>
            <person name="Spang A."/>
            <person name="Saw J.H."/>
            <person name="Jorgensen S.L."/>
            <person name="Zaremba-Niedzwiedzka K."/>
            <person name="Martijn J."/>
            <person name="Lind A.E."/>
            <person name="van Eijk R."/>
            <person name="Schleper C."/>
            <person name="Guy L."/>
            <person name="Ettema T.J."/>
        </authorList>
    </citation>
    <scope>NUCLEOTIDE SEQUENCE</scope>
</reference>
<evidence type="ECO:0000256" key="5">
    <source>
        <dbReference type="ARBA" id="ARBA00023277"/>
    </source>
</evidence>
<comment type="similarity">
    <text evidence="2">Belongs to the NAD(P)-dependent epimerase/dehydratase family.</text>
</comment>
<gene>
    <name evidence="7" type="ORF">LCGC14_2104760</name>
</gene>
<evidence type="ECO:0000256" key="1">
    <source>
        <dbReference type="ARBA" id="ARBA00001911"/>
    </source>
</evidence>
<evidence type="ECO:0000256" key="2">
    <source>
        <dbReference type="ARBA" id="ARBA00007637"/>
    </source>
</evidence>
<keyword evidence="5" id="KW-0119">Carbohydrate metabolism</keyword>
<dbReference type="InterPro" id="IPR036291">
    <property type="entry name" value="NAD(P)-bd_dom_sf"/>
</dbReference>
<name>A0A0F9H5A2_9ZZZZ</name>